<evidence type="ECO:0000256" key="3">
    <source>
        <dbReference type="ARBA" id="ARBA00022833"/>
    </source>
</evidence>
<feature type="site" description="Important for catalytic activity" evidence="4">
    <location>
        <position position="224"/>
    </location>
</feature>
<dbReference type="RefSeq" id="WP_006302561.1">
    <property type="nucleotide sequence ID" value="NZ_ACGK02000001.1"/>
</dbReference>
<evidence type="ECO:0000259" key="5">
    <source>
        <dbReference type="Pfam" id="PF00962"/>
    </source>
</evidence>
<dbReference type="GO" id="GO:0009117">
    <property type="term" value="P:nucleotide metabolic process"/>
    <property type="evidence" value="ECO:0007669"/>
    <property type="project" value="UniProtKB-KW"/>
</dbReference>
<evidence type="ECO:0000313" key="7">
    <source>
        <dbReference type="Proteomes" id="UP000005947"/>
    </source>
</evidence>
<protein>
    <recommendedName>
        <fullName evidence="4">Adenine deaminase</fullName>
        <shortName evidence="4">ADE</shortName>
        <ecNumber evidence="4">3.5.4.2</ecNumber>
    </recommendedName>
    <alternativeName>
        <fullName evidence="4">Adenine aminohydrolase</fullName>
        <shortName evidence="4">AAH</shortName>
    </alternativeName>
</protein>
<dbReference type="GO" id="GO:0008270">
    <property type="term" value="F:zinc ion binding"/>
    <property type="evidence" value="ECO:0007669"/>
    <property type="project" value="UniProtKB-UniRule"/>
</dbReference>
<comment type="function">
    <text evidence="4">Catalyzes the hydrolytic deamination of adenine to hypoxanthine. Plays an important role in the purine salvage pathway and in nitrogen catabolism.</text>
</comment>
<proteinExistence type="inferred from homology"/>
<comment type="caution">
    <text evidence="6">The sequence shown here is derived from an EMBL/GenBank/DDBJ whole genome shotgun (WGS) entry which is preliminary data.</text>
</comment>
<dbReference type="HAMAP" id="MF_01962">
    <property type="entry name" value="Adenine_deaminase"/>
    <property type="match status" value="1"/>
</dbReference>
<organism evidence="6 7">
    <name type="scientific">Fannyhessea vaginae DSM 15829</name>
    <dbReference type="NCBI Taxonomy" id="525256"/>
    <lineage>
        <taxon>Bacteria</taxon>
        <taxon>Bacillati</taxon>
        <taxon>Actinomycetota</taxon>
        <taxon>Coriobacteriia</taxon>
        <taxon>Coriobacteriales</taxon>
        <taxon>Atopobiaceae</taxon>
        <taxon>Fannyhessea</taxon>
    </lineage>
</organism>
<dbReference type="OrthoDB" id="105475at2"/>
<dbReference type="InterPro" id="IPR032466">
    <property type="entry name" value="Metal_Hydrolase"/>
</dbReference>
<dbReference type="GO" id="GO:0043103">
    <property type="term" value="P:hypoxanthine salvage"/>
    <property type="evidence" value="ECO:0007669"/>
    <property type="project" value="UniProtKB-UniRule"/>
</dbReference>
<feature type="binding site" evidence="4">
    <location>
        <position position="280"/>
    </location>
    <ligand>
        <name>substrate</name>
    </ligand>
</feature>
<dbReference type="EC" id="3.5.4.2" evidence="4"/>
<feature type="domain" description="Adenosine deaminase" evidence="5">
    <location>
        <begin position="14"/>
        <end position="333"/>
    </location>
</feature>
<keyword evidence="2 4" id="KW-0378">Hydrolase</keyword>
<comment type="caution">
    <text evidence="4">Lacks conserved residue(s) required for the propagation of feature annotation.</text>
</comment>
<dbReference type="PANTHER" id="PTHR43114">
    <property type="entry name" value="ADENINE DEAMINASE"/>
    <property type="match status" value="1"/>
</dbReference>
<dbReference type="eggNOG" id="COG1816">
    <property type="taxonomic scope" value="Bacteria"/>
</dbReference>
<feature type="binding site" evidence="4">
    <location>
        <position position="21"/>
    </location>
    <ligand>
        <name>Zn(2+)</name>
        <dbReference type="ChEBI" id="CHEBI:29105"/>
        <note>catalytic</note>
    </ligand>
</feature>
<dbReference type="EMBL" id="ACGK02000001">
    <property type="protein sequence ID" value="EGF23464.1"/>
    <property type="molecule type" value="Genomic_DNA"/>
</dbReference>
<feature type="binding site" evidence="4">
    <location>
        <position position="198"/>
    </location>
    <ligand>
        <name>Zn(2+)</name>
        <dbReference type="ChEBI" id="CHEBI:29105"/>
        <note>catalytic</note>
    </ligand>
</feature>
<evidence type="ECO:0000256" key="4">
    <source>
        <dbReference type="HAMAP-Rule" id="MF_01962"/>
    </source>
</evidence>
<evidence type="ECO:0000256" key="2">
    <source>
        <dbReference type="ARBA" id="ARBA00022801"/>
    </source>
</evidence>
<dbReference type="Gene3D" id="3.20.20.140">
    <property type="entry name" value="Metal-dependent hydrolases"/>
    <property type="match status" value="1"/>
</dbReference>
<dbReference type="GO" id="GO:0006146">
    <property type="term" value="P:adenine catabolic process"/>
    <property type="evidence" value="ECO:0007669"/>
    <property type="project" value="UniProtKB-UniRule"/>
</dbReference>
<dbReference type="Pfam" id="PF00962">
    <property type="entry name" value="A_deaminase"/>
    <property type="match status" value="1"/>
</dbReference>
<feature type="binding site" evidence="4">
    <location>
        <position position="19"/>
    </location>
    <ligand>
        <name>Zn(2+)</name>
        <dbReference type="ChEBI" id="CHEBI:29105"/>
        <note>catalytic</note>
    </ligand>
</feature>
<comment type="cofactor">
    <cofactor evidence="4">
        <name>Zn(2+)</name>
        <dbReference type="ChEBI" id="CHEBI:29105"/>
    </cofactor>
    <text evidence="4">Binds 1 zinc ion per subunit.</text>
</comment>
<dbReference type="AlphaFoldDB" id="F1T420"/>
<keyword evidence="4" id="KW-0546">Nucleotide metabolism</keyword>
<dbReference type="InterPro" id="IPR028892">
    <property type="entry name" value="ADE"/>
</dbReference>
<comment type="similarity">
    <text evidence="4">Belongs to the metallo-dependent hydrolases superfamily. Adenosine and AMP deaminases family. Adenine deaminase type 2 subfamily.</text>
</comment>
<dbReference type="GO" id="GO:0000034">
    <property type="term" value="F:adenine deaminase activity"/>
    <property type="evidence" value="ECO:0007669"/>
    <property type="project" value="UniProtKB-UniRule"/>
</dbReference>
<gene>
    <name evidence="6" type="primary">add</name>
    <name evidence="6" type="ORF">HMPREF0091_10411</name>
</gene>
<reference evidence="6 7" key="1">
    <citation type="submission" date="2011-02" db="EMBL/GenBank/DDBJ databases">
        <authorList>
            <person name="Muzny D."/>
            <person name="Qin X."/>
            <person name="Buhay C."/>
            <person name="Dugan-Rocha S."/>
            <person name="Ding Y."/>
            <person name="Chen G."/>
            <person name="Hawes A."/>
            <person name="Holder M."/>
            <person name="Jhangiani S."/>
            <person name="Johnson A."/>
            <person name="Khan Z."/>
            <person name="Li Z."/>
            <person name="Liu W."/>
            <person name="Liu X."/>
            <person name="Perez L."/>
            <person name="Shen H."/>
            <person name="Wang Q."/>
            <person name="Watt J."/>
            <person name="Xi L."/>
            <person name="Xin Y."/>
            <person name="Zhou J."/>
            <person name="Deng J."/>
            <person name="Jiang H."/>
            <person name="Liu Y."/>
            <person name="Qu J."/>
            <person name="Song X.-Z."/>
            <person name="Zhang L."/>
            <person name="Villasana D."/>
            <person name="Johnson A."/>
            <person name="Liu J."/>
            <person name="Liyanage D."/>
            <person name="Lorensuhewa L."/>
            <person name="Robinson T."/>
            <person name="Song A."/>
            <person name="Song B.-B."/>
            <person name="Dinh H."/>
            <person name="Thornton R."/>
            <person name="Coyle M."/>
            <person name="Francisco L."/>
            <person name="Jackson L."/>
            <person name="Javaid M."/>
            <person name="Korchina V."/>
            <person name="Kovar C."/>
            <person name="Mata R."/>
            <person name="Mathew T."/>
            <person name="Ngo R."/>
            <person name="Nguyen L."/>
            <person name="Nguyen N."/>
            <person name="Okwuonu G."/>
            <person name="Ongeri F."/>
            <person name="Pham C."/>
            <person name="Simmons D."/>
            <person name="Wilczek-Boney K."/>
            <person name="Hale W."/>
            <person name="Jakkamsetti A."/>
            <person name="Pham P."/>
            <person name="Ruth R."/>
            <person name="San Lucas F."/>
            <person name="Warren J."/>
            <person name="Zhang J."/>
            <person name="Zhao Z."/>
            <person name="Zhou C."/>
            <person name="Zhu D."/>
            <person name="Lee S."/>
            <person name="Bess C."/>
            <person name="Blankenburg K."/>
            <person name="Forbes L."/>
            <person name="Fu Q."/>
            <person name="Gubbala S."/>
            <person name="Hirani K."/>
            <person name="Jayaseelan J.C."/>
            <person name="Lara F."/>
            <person name="Munidasa M."/>
            <person name="Palculict T."/>
            <person name="Patil S."/>
            <person name="Pu L.-L."/>
            <person name="Saada N."/>
            <person name="Tang L."/>
            <person name="Weissenberger G."/>
            <person name="Zhu Y."/>
            <person name="Hemphill L."/>
            <person name="Shang Y."/>
            <person name="Youmans B."/>
            <person name="Ayvaz T."/>
            <person name="Ross M."/>
            <person name="Santibanez J."/>
            <person name="Aqrawi P."/>
            <person name="Gross S."/>
            <person name="Joshi V."/>
            <person name="Fowler G."/>
            <person name="Nazareth L."/>
            <person name="Reid J."/>
            <person name="Worley K."/>
            <person name="Petrosino J."/>
            <person name="Highlander S."/>
            <person name="Gibbs R."/>
        </authorList>
    </citation>
    <scope>NUCLEOTIDE SEQUENCE [LARGE SCALE GENOMIC DNA]</scope>
    <source>
        <strain evidence="6 7">DSM 15829</strain>
    </source>
</reference>
<dbReference type="NCBIfam" id="TIGR01430">
    <property type="entry name" value="aden_deam"/>
    <property type="match status" value="1"/>
</dbReference>
<dbReference type="Proteomes" id="UP000005947">
    <property type="component" value="Unassembled WGS sequence"/>
</dbReference>
<name>F1T420_9ACTN</name>
<evidence type="ECO:0000313" key="6">
    <source>
        <dbReference type="EMBL" id="EGF23464.1"/>
    </source>
</evidence>
<keyword evidence="1 4" id="KW-0479">Metal-binding</keyword>
<dbReference type="InterPro" id="IPR001365">
    <property type="entry name" value="A_deaminase_dom"/>
</dbReference>
<accession>F1T420</accession>
<keyword evidence="3 4" id="KW-0862">Zinc</keyword>
<dbReference type="SUPFAM" id="SSF51556">
    <property type="entry name" value="Metallo-dependent hydrolases"/>
    <property type="match status" value="1"/>
</dbReference>
<dbReference type="GO" id="GO:0005829">
    <property type="term" value="C:cytosol"/>
    <property type="evidence" value="ECO:0007669"/>
    <property type="project" value="TreeGrafter"/>
</dbReference>
<dbReference type="PANTHER" id="PTHR43114:SF7">
    <property type="entry name" value="ADENOSINE DEAMINASE DOMAIN-CONTAINING PROTEIN"/>
    <property type="match status" value="1"/>
</dbReference>
<evidence type="ECO:0000256" key="1">
    <source>
        <dbReference type="ARBA" id="ARBA00022723"/>
    </source>
</evidence>
<comment type="catalytic activity">
    <reaction evidence="4">
        <text>adenine + H2O + H(+) = hypoxanthine + NH4(+)</text>
        <dbReference type="Rhea" id="RHEA:23688"/>
        <dbReference type="ChEBI" id="CHEBI:15377"/>
        <dbReference type="ChEBI" id="CHEBI:15378"/>
        <dbReference type="ChEBI" id="CHEBI:16708"/>
        <dbReference type="ChEBI" id="CHEBI:17368"/>
        <dbReference type="ChEBI" id="CHEBI:28938"/>
        <dbReference type="EC" id="3.5.4.2"/>
    </reaction>
</comment>
<dbReference type="InterPro" id="IPR006330">
    <property type="entry name" value="Ado/ade_deaminase"/>
</dbReference>
<keyword evidence="7" id="KW-1185">Reference proteome</keyword>
<sequence length="343" mass="38921">MAHDISRQFIQGLPKAELHLHVEGTLEPELKLKLAQRNHIDIGFDDVESIRNTYNFSDLPSFLDVYYEGMKTLVTEQDFYDLAWEYLLKAQENSVRHVEMFFDPQAHASRGVDIEDVLYGLLRACSDARALGVDAELIMCFLRDFSAESARLTMEAVSEFADHLIGVGLDSDEHNNPPLKFFNQFAHARELGLHVTAHADIDQKDSIEHIKQLLEVIDVERIDHGTNIVEDPDLVELAAKHGVGLTSCPISNTFCGNDTKQNEVKDLLNRGVQICINSDDPAYFGGYICDNYEVLAQSGVFSREDIIELAKNSFRMSWISNERKTLYLQEIDAYVAHWDETHA</sequence>
<feature type="binding site" evidence="4">
    <location>
        <position position="279"/>
    </location>
    <ligand>
        <name>Zn(2+)</name>
        <dbReference type="ChEBI" id="CHEBI:29105"/>
        <note>catalytic</note>
    </ligand>
</feature>
<dbReference type="GeneID" id="93210026"/>